<dbReference type="AlphaFoldDB" id="A0A3B1DB74"/>
<feature type="transmembrane region" description="Helical" evidence="1">
    <location>
        <begin position="364"/>
        <end position="381"/>
    </location>
</feature>
<organism evidence="2">
    <name type="scientific">hydrothermal vent metagenome</name>
    <dbReference type="NCBI Taxonomy" id="652676"/>
    <lineage>
        <taxon>unclassified sequences</taxon>
        <taxon>metagenomes</taxon>
        <taxon>ecological metagenomes</taxon>
    </lineage>
</organism>
<feature type="transmembrane region" description="Helical" evidence="1">
    <location>
        <begin position="31"/>
        <end position="51"/>
    </location>
</feature>
<feature type="transmembrane region" description="Helical" evidence="1">
    <location>
        <begin position="6"/>
        <end position="24"/>
    </location>
</feature>
<protein>
    <recommendedName>
        <fullName evidence="3">Glycosyltransferase RgtA/B/C/D-like domain-containing protein</fullName>
    </recommendedName>
</protein>
<sequence>MIFLDFGLLWLCAYLLVKRLHVISAVCEKSALAFALALGFKSLILYALVALGQAESAEGQLGVSLGALIVAVVFLDRRSQNPLLPSQPSEKKSFLFVLVALILGSLISFSFANAIFFPITEADGIWYHIRGMVFLQEAGFDSATVVSQFRQYPPFVSLLFAYLLAFGVDSVKIIFPFIYSCLLVIFYCRVSAHTENQKIAACFTLILGATPYFWWHSFLPFLDLTTGFYYSIGTLYWFFLIQKIIDKNEKPTSPLSSWAVLSGTFFGLAAWSRLEFLLYNAIPVLILIYVLDRSRAFSKKEKNKILLCLAVPTLILSTLWFVTLAGFDTSIEKRVLAVGFVGLGMWLLVLINLKWNFHLHKTRLIGMGVLAAVGYVTLMLVGGPQSVTLVKALAIAMTRSISVHAFYSCTLFLGIFLFFVKFKNLSAPEKLLGWFLLFYPLMHFLIFSYSEPKWSDLSTYMDILLVHPGQSINLSDTRGMLAFYPLLIFFIAGLPVIKKSFPVSEGRWAQTLIGGIVIGNLVVIVVFFLTPRMQFFLDHEGLSRSQLLETAGSRDMPNQLKKTYKVVNRIRELTPLTATIFMPPGDRLQGSFRSAATQILYPRKLIFGEDENFEKKLKEGIESETSYFVFSPDWKPELCKEPSRIVLTDSGFGMCRVDR</sequence>
<feature type="transmembrane region" description="Helical" evidence="1">
    <location>
        <begin position="481"/>
        <end position="497"/>
    </location>
</feature>
<feature type="transmembrane region" description="Helical" evidence="1">
    <location>
        <begin position="276"/>
        <end position="292"/>
    </location>
</feature>
<feature type="transmembrane region" description="Helical" evidence="1">
    <location>
        <begin position="95"/>
        <end position="117"/>
    </location>
</feature>
<gene>
    <name evidence="2" type="ORF">MNBD_NITROSPINAE05-966</name>
</gene>
<reference evidence="2" key="1">
    <citation type="submission" date="2018-06" db="EMBL/GenBank/DDBJ databases">
        <authorList>
            <person name="Zhirakovskaya E."/>
        </authorList>
    </citation>
    <scope>NUCLEOTIDE SEQUENCE</scope>
</reference>
<evidence type="ECO:0000256" key="1">
    <source>
        <dbReference type="SAM" id="Phobius"/>
    </source>
</evidence>
<feature type="transmembrane region" description="Helical" evidence="1">
    <location>
        <begin position="335"/>
        <end position="352"/>
    </location>
</feature>
<evidence type="ECO:0000313" key="2">
    <source>
        <dbReference type="EMBL" id="VAX29045.1"/>
    </source>
</evidence>
<feature type="transmembrane region" description="Helical" evidence="1">
    <location>
        <begin position="401"/>
        <end position="419"/>
    </location>
</feature>
<evidence type="ECO:0008006" key="3">
    <source>
        <dbReference type="Google" id="ProtNLM"/>
    </source>
</evidence>
<proteinExistence type="predicted"/>
<feature type="transmembrane region" description="Helical" evidence="1">
    <location>
        <begin position="509"/>
        <end position="529"/>
    </location>
</feature>
<feature type="transmembrane region" description="Helical" evidence="1">
    <location>
        <begin position="159"/>
        <end position="187"/>
    </location>
</feature>
<accession>A0A3B1DB74</accession>
<keyword evidence="1" id="KW-0812">Transmembrane</keyword>
<name>A0A3B1DB74_9ZZZZ</name>
<feature type="transmembrane region" description="Helical" evidence="1">
    <location>
        <begin position="252"/>
        <end position="270"/>
    </location>
</feature>
<feature type="transmembrane region" description="Helical" evidence="1">
    <location>
        <begin position="227"/>
        <end position="245"/>
    </location>
</feature>
<feature type="transmembrane region" description="Helical" evidence="1">
    <location>
        <begin position="431"/>
        <end position="450"/>
    </location>
</feature>
<feature type="transmembrane region" description="Helical" evidence="1">
    <location>
        <begin position="304"/>
        <end position="323"/>
    </location>
</feature>
<dbReference type="EMBL" id="UOGG01000075">
    <property type="protein sequence ID" value="VAX29045.1"/>
    <property type="molecule type" value="Genomic_DNA"/>
</dbReference>
<keyword evidence="1" id="KW-0472">Membrane</keyword>
<feature type="transmembrane region" description="Helical" evidence="1">
    <location>
        <begin position="57"/>
        <end position="75"/>
    </location>
</feature>
<keyword evidence="1" id="KW-1133">Transmembrane helix</keyword>
<feature type="transmembrane region" description="Helical" evidence="1">
    <location>
        <begin position="199"/>
        <end position="215"/>
    </location>
</feature>